<comment type="pathway">
    <text evidence="9">Protein modification; lipoprotein biosynthesis (signal peptide cleavage).</text>
</comment>
<dbReference type="PANTHER" id="PTHR33695:SF1">
    <property type="entry name" value="LIPOPROTEIN SIGNAL PEPTIDASE"/>
    <property type="match status" value="1"/>
</dbReference>
<dbReference type="Pfam" id="PF01252">
    <property type="entry name" value="Peptidase_A8"/>
    <property type="match status" value="1"/>
</dbReference>
<evidence type="ECO:0000256" key="3">
    <source>
        <dbReference type="ARBA" id="ARBA00022670"/>
    </source>
</evidence>
<evidence type="ECO:0000313" key="13">
    <source>
        <dbReference type="EMBL" id="MDQ9172293.1"/>
    </source>
</evidence>
<organism evidence="13 14">
    <name type="scientific">Keguizhuia sedimenti</name>
    <dbReference type="NCBI Taxonomy" id="3064264"/>
    <lineage>
        <taxon>Bacteria</taxon>
        <taxon>Pseudomonadati</taxon>
        <taxon>Pseudomonadota</taxon>
        <taxon>Betaproteobacteria</taxon>
        <taxon>Burkholderiales</taxon>
        <taxon>Oxalobacteraceae</taxon>
        <taxon>Keguizhuia</taxon>
    </lineage>
</organism>
<feature type="active site" evidence="9">
    <location>
        <position position="139"/>
    </location>
</feature>
<dbReference type="EC" id="3.4.23.36" evidence="9"/>
<dbReference type="GO" id="GO:0004190">
    <property type="term" value="F:aspartic-type endopeptidase activity"/>
    <property type="evidence" value="ECO:0007669"/>
    <property type="project" value="UniProtKB-EC"/>
</dbReference>
<keyword evidence="7 9" id="KW-1133">Transmembrane helix</keyword>
<dbReference type="NCBIfam" id="TIGR00077">
    <property type="entry name" value="lspA"/>
    <property type="match status" value="1"/>
</dbReference>
<proteinExistence type="inferred from homology"/>
<keyword evidence="4 9" id="KW-0812">Transmembrane</keyword>
<dbReference type="Proteomes" id="UP001225596">
    <property type="component" value="Unassembled WGS sequence"/>
</dbReference>
<dbReference type="HAMAP" id="MF_00161">
    <property type="entry name" value="LspA"/>
    <property type="match status" value="1"/>
</dbReference>
<evidence type="ECO:0000256" key="8">
    <source>
        <dbReference type="ARBA" id="ARBA00023136"/>
    </source>
</evidence>
<evidence type="ECO:0000256" key="12">
    <source>
        <dbReference type="SAM" id="SignalP"/>
    </source>
</evidence>
<comment type="similarity">
    <text evidence="1 9 11">Belongs to the peptidase A8 family.</text>
</comment>
<protein>
    <recommendedName>
        <fullName evidence="9">Lipoprotein signal peptidase</fullName>
        <ecNumber evidence="9">3.4.23.36</ecNumber>
    </recommendedName>
    <alternativeName>
        <fullName evidence="9">Prolipoprotein signal peptidase</fullName>
    </alternativeName>
    <alternativeName>
        <fullName evidence="9">Signal peptidase II</fullName>
        <shortName evidence="9">SPase II</shortName>
    </alternativeName>
</protein>
<gene>
    <name evidence="9 13" type="primary">lspA</name>
    <name evidence="13" type="ORF">Q8A64_17940</name>
</gene>
<comment type="caution">
    <text evidence="9">Lacks conserved residue(s) required for the propagation of feature annotation.</text>
</comment>
<evidence type="ECO:0000256" key="4">
    <source>
        <dbReference type="ARBA" id="ARBA00022692"/>
    </source>
</evidence>
<evidence type="ECO:0000256" key="2">
    <source>
        <dbReference type="ARBA" id="ARBA00022475"/>
    </source>
</evidence>
<evidence type="ECO:0000313" key="14">
    <source>
        <dbReference type="Proteomes" id="UP001225596"/>
    </source>
</evidence>
<dbReference type="RefSeq" id="WP_338438323.1">
    <property type="nucleotide sequence ID" value="NZ_JAUYVH010000020.1"/>
</dbReference>
<keyword evidence="6 9" id="KW-0378">Hydrolase</keyword>
<feature type="active site" evidence="9">
    <location>
        <position position="121"/>
    </location>
</feature>
<keyword evidence="2 9" id="KW-1003">Cell membrane</keyword>
<comment type="catalytic activity">
    <reaction evidence="9 10">
        <text>Release of signal peptides from bacterial membrane prolipoproteins. Hydrolyzes -Xaa-Yaa-Zaa-|-(S,diacylglyceryl)Cys-, in which Xaa is hydrophobic (preferably Leu), and Yaa (Ala or Ser) and Zaa (Gly or Ala) have small, neutral side chains.</text>
        <dbReference type="EC" id="3.4.23.36"/>
    </reaction>
</comment>
<evidence type="ECO:0000256" key="1">
    <source>
        <dbReference type="ARBA" id="ARBA00006139"/>
    </source>
</evidence>
<evidence type="ECO:0000256" key="10">
    <source>
        <dbReference type="RuleBase" id="RU000594"/>
    </source>
</evidence>
<dbReference type="PROSITE" id="PS00855">
    <property type="entry name" value="SPASE_II"/>
    <property type="match status" value="1"/>
</dbReference>
<keyword evidence="8 9" id="KW-0472">Membrane</keyword>
<feature type="transmembrane region" description="Helical" evidence="9">
    <location>
        <begin position="131"/>
        <end position="151"/>
    </location>
</feature>
<comment type="caution">
    <text evidence="13">The sequence shown here is derived from an EMBL/GenBank/DDBJ whole genome shotgun (WGS) entry which is preliminary data.</text>
</comment>
<keyword evidence="14" id="KW-1185">Reference proteome</keyword>
<keyword evidence="3 9" id="KW-0645">Protease</keyword>
<evidence type="ECO:0000256" key="9">
    <source>
        <dbReference type="HAMAP-Rule" id="MF_00161"/>
    </source>
</evidence>
<keyword evidence="5 9" id="KW-0064">Aspartyl protease</keyword>
<dbReference type="InterPro" id="IPR001872">
    <property type="entry name" value="Peptidase_A8"/>
</dbReference>
<keyword evidence="12" id="KW-0732">Signal</keyword>
<sequence>MNMAQTKQSFLWLSIAAVLAAVDQLSKAIVETLLPLGATHPVNAFFNFVHTLNPGAAFSFLADASGWQWWFFTGIAIIVSMILASLILRHPTSREIPAYALILGGAVGNLIDRLTRGAVVDWLDFYWNAMHWPAFNLADVWIVTGAGLMLLKSFQPQVKDSRAW</sequence>
<evidence type="ECO:0000256" key="11">
    <source>
        <dbReference type="RuleBase" id="RU004181"/>
    </source>
</evidence>
<evidence type="ECO:0000256" key="5">
    <source>
        <dbReference type="ARBA" id="ARBA00022750"/>
    </source>
</evidence>
<evidence type="ECO:0000256" key="7">
    <source>
        <dbReference type="ARBA" id="ARBA00022989"/>
    </source>
</evidence>
<reference evidence="13 14" key="1">
    <citation type="submission" date="2023-08" db="EMBL/GenBank/DDBJ databases">
        <title>Oxalobacteraceae gen .nov., isolated from river sludge outside the plant.</title>
        <authorList>
            <person name="Zhao S.Y."/>
        </authorList>
    </citation>
    <scope>NUCLEOTIDE SEQUENCE [LARGE SCALE GENOMIC DNA]</scope>
    <source>
        <strain evidence="13 14">R-40</strain>
    </source>
</reference>
<comment type="subcellular location">
    <subcellularLocation>
        <location evidence="9">Cell membrane</location>
        <topology evidence="9">Multi-pass membrane protein</topology>
    </subcellularLocation>
</comment>
<feature type="chain" id="PRO_5047100412" description="Lipoprotein signal peptidase" evidence="12">
    <location>
        <begin position="21"/>
        <end position="164"/>
    </location>
</feature>
<feature type="transmembrane region" description="Helical" evidence="9">
    <location>
        <begin position="95"/>
        <end position="111"/>
    </location>
</feature>
<feature type="signal peptide" evidence="12">
    <location>
        <begin position="1"/>
        <end position="20"/>
    </location>
</feature>
<accession>A0ABU1BTF1</accession>
<comment type="function">
    <text evidence="9 10">This protein specifically catalyzes the removal of signal peptides from prolipoproteins.</text>
</comment>
<dbReference type="EMBL" id="JAUYVH010000020">
    <property type="protein sequence ID" value="MDQ9172293.1"/>
    <property type="molecule type" value="Genomic_DNA"/>
</dbReference>
<name>A0ABU1BTF1_9BURK</name>
<dbReference type="PANTHER" id="PTHR33695">
    <property type="entry name" value="LIPOPROTEIN SIGNAL PEPTIDASE"/>
    <property type="match status" value="1"/>
</dbReference>
<evidence type="ECO:0000256" key="6">
    <source>
        <dbReference type="ARBA" id="ARBA00022801"/>
    </source>
</evidence>
<feature type="transmembrane region" description="Helical" evidence="9">
    <location>
        <begin position="67"/>
        <end position="88"/>
    </location>
</feature>
<dbReference type="PRINTS" id="PR00781">
    <property type="entry name" value="LIPOSIGPTASE"/>
</dbReference>